<dbReference type="InterPro" id="IPR011042">
    <property type="entry name" value="6-blade_b-propeller_TolB-like"/>
</dbReference>
<feature type="domain" description="SMP-30/Gluconolactonase/LRE-like region" evidence="2">
    <location>
        <begin position="6"/>
        <end position="230"/>
    </location>
</feature>
<sequence length="230" mass="25669">YLRCKEILVWSDIPFNRMLYYDPKNDSSGVFRYPSNFSNGNSTDLEGNLISAEHGRRAISKTNEYGEVSIISNKYDEKKLNSPNDLITKSDGTIWFTDPQYGIKTNFEGYQSPSELGFNGVYMIENNGKTHLMTSDIEGPNGIAFSPDEKTLYVTDTGKSGMIYSFKVTKNKISNKKIFAKPRPGSPDGIKVDVNGNVFSSAWDGVQIFSPDGDILAKIQLPEQRTANLC</sequence>
<proteinExistence type="predicted"/>
<dbReference type="PANTHER" id="PTHR47572">
    <property type="entry name" value="LIPOPROTEIN-RELATED"/>
    <property type="match status" value="1"/>
</dbReference>
<gene>
    <name evidence="3" type="ORF">METZ01_LOCUS510311</name>
</gene>
<reference evidence="3" key="1">
    <citation type="submission" date="2018-05" db="EMBL/GenBank/DDBJ databases">
        <authorList>
            <person name="Lanie J.A."/>
            <person name="Ng W.-L."/>
            <person name="Kazmierczak K.M."/>
            <person name="Andrzejewski T.M."/>
            <person name="Davidsen T.M."/>
            <person name="Wayne K.J."/>
            <person name="Tettelin H."/>
            <person name="Glass J.I."/>
            <person name="Rusch D."/>
            <person name="Podicherti R."/>
            <person name="Tsui H.-C.T."/>
            <person name="Winkler M.E."/>
        </authorList>
    </citation>
    <scope>NUCLEOTIDE SEQUENCE</scope>
</reference>
<evidence type="ECO:0000256" key="1">
    <source>
        <dbReference type="ARBA" id="ARBA00022801"/>
    </source>
</evidence>
<dbReference type="PANTHER" id="PTHR47572:SF4">
    <property type="entry name" value="LACTONASE DRP35"/>
    <property type="match status" value="1"/>
</dbReference>
<keyword evidence="1" id="KW-0378">Hydrolase</keyword>
<evidence type="ECO:0000313" key="3">
    <source>
        <dbReference type="EMBL" id="SVE57457.1"/>
    </source>
</evidence>
<dbReference type="EMBL" id="UINC01226813">
    <property type="protein sequence ID" value="SVE57457.1"/>
    <property type="molecule type" value="Genomic_DNA"/>
</dbReference>
<evidence type="ECO:0000259" key="2">
    <source>
        <dbReference type="Pfam" id="PF08450"/>
    </source>
</evidence>
<dbReference type="InterPro" id="IPR013658">
    <property type="entry name" value="SGL"/>
</dbReference>
<dbReference type="InterPro" id="IPR051262">
    <property type="entry name" value="SMP-30/CGR1_Lactonase"/>
</dbReference>
<dbReference type="Pfam" id="PF08450">
    <property type="entry name" value="SGL"/>
    <property type="match status" value="1"/>
</dbReference>
<dbReference type="GO" id="GO:0016787">
    <property type="term" value="F:hydrolase activity"/>
    <property type="evidence" value="ECO:0007669"/>
    <property type="project" value="UniProtKB-KW"/>
</dbReference>
<protein>
    <recommendedName>
        <fullName evidence="2">SMP-30/Gluconolactonase/LRE-like region domain-containing protein</fullName>
    </recommendedName>
</protein>
<accession>A0A383EKT6</accession>
<dbReference type="SUPFAM" id="SSF63829">
    <property type="entry name" value="Calcium-dependent phosphotriesterase"/>
    <property type="match status" value="1"/>
</dbReference>
<feature type="non-terminal residue" evidence="3">
    <location>
        <position position="1"/>
    </location>
</feature>
<dbReference type="Gene3D" id="2.120.10.30">
    <property type="entry name" value="TolB, C-terminal domain"/>
    <property type="match status" value="1"/>
</dbReference>
<feature type="non-terminal residue" evidence="3">
    <location>
        <position position="230"/>
    </location>
</feature>
<dbReference type="AlphaFoldDB" id="A0A383EKT6"/>
<organism evidence="3">
    <name type="scientific">marine metagenome</name>
    <dbReference type="NCBI Taxonomy" id="408172"/>
    <lineage>
        <taxon>unclassified sequences</taxon>
        <taxon>metagenomes</taxon>
        <taxon>ecological metagenomes</taxon>
    </lineage>
</organism>
<name>A0A383EKT6_9ZZZZ</name>